<dbReference type="PRINTS" id="PR00080">
    <property type="entry name" value="SDRFAMILY"/>
</dbReference>
<protein>
    <recommendedName>
        <fullName evidence="7">Short-chain dehydrogenase</fullName>
    </recommendedName>
</protein>
<dbReference type="GO" id="GO:0016020">
    <property type="term" value="C:membrane"/>
    <property type="evidence" value="ECO:0007669"/>
    <property type="project" value="TreeGrafter"/>
</dbReference>
<dbReference type="EMBL" id="NSLI01000003">
    <property type="protein sequence ID" value="PAX08350.1"/>
    <property type="molecule type" value="Genomic_DNA"/>
</dbReference>
<evidence type="ECO:0000313" key="5">
    <source>
        <dbReference type="EMBL" id="PAX08350.1"/>
    </source>
</evidence>
<comment type="caution">
    <text evidence="5">The sequence shown here is derived from an EMBL/GenBank/DDBJ whole genome shotgun (WGS) entry which is preliminary data.</text>
</comment>
<dbReference type="PRINTS" id="PR00081">
    <property type="entry name" value="GDHRDH"/>
</dbReference>
<dbReference type="InterPro" id="IPR002347">
    <property type="entry name" value="SDR_fam"/>
</dbReference>
<dbReference type="AlphaFoldDB" id="A0A2A2SGN6"/>
<dbReference type="PANTHER" id="PTHR44196">
    <property type="entry name" value="DEHYDROGENASE/REDUCTASE SDR FAMILY MEMBER 7B"/>
    <property type="match status" value="1"/>
</dbReference>
<evidence type="ECO:0000256" key="1">
    <source>
        <dbReference type="ARBA" id="ARBA00006484"/>
    </source>
</evidence>
<name>A0A2A2SGN6_9SPHN</name>
<comment type="similarity">
    <text evidence="1 3">Belongs to the short-chain dehydrogenases/reductases (SDR) family.</text>
</comment>
<dbReference type="GO" id="GO:0016491">
    <property type="term" value="F:oxidoreductase activity"/>
    <property type="evidence" value="ECO:0007669"/>
    <property type="project" value="UniProtKB-KW"/>
</dbReference>
<accession>A0A2A2SGN6</accession>
<dbReference type="PANTHER" id="PTHR44196:SF1">
    <property type="entry name" value="DEHYDROGENASE_REDUCTASE SDR FAMILY MEMBER 7B"/>
    <property type="match status" value="1"/>
</dbReference>
<feature type="compositionally biased region" description="Basic and acidic residues" evidence="4">
    <location>
        <begin position="279"/>
        <end position="309"/>
    </location>
</feature>
<reference evidence="6" key="1">
    <citation type="submission" date="2017-09" db="EMBL/GenBank/DDBJ databases">
        <authorList>
            <person name="Feng G."/>
            <person name="Zhu H."/>
        </authorList>
    </citation>
    <scope>NUCLEOTIDE SEQUENCE [LARGE SCALE GENOMIC DNA]</scope>
    <source>
        <strain evidence="6">1PNM-20</strain>
    </source>
</reference>
<dbReference type="SUPFAM" id="SSF51735">
    <property type="entry name" value="NAD(P)-binding Rossmann-fold domains"/>
    <property type="match status" value="1"/>
</dbReference>
<feature type="region of interest" description="Disordered" evidence="4">
    <location>
        <begin position="263"/>
        <end position="309"/>
    </location>
</feature>
<evidence type="ECO:0000256" key="3">
    <source>
        <dbReference type="RuleBase" id="RU000363"/>
    </source>
</evidence>
<dbReference type="OrthoDB" id="7191281at2"/>
<evidence type="ECO:0000256" key="2">
    <source>
        <dbReference type="ARBA" id="ARBA00023002"/>
    </source>
</evidence>
<sequence>MAGRTYVITGASSGFGRGAAVRAGSLGANVVLAARRGELLEEVANEIRGAGGQAIAVPTDVADPQAVERLAQAAEARFGRIDVWINNAGVLSIGEFTAVPLADHTRTIDVNLKGVIHGAHAAMRRFVAQGYGTLVNVGSVESVVPLPYHGSYVASKYGILGLGRALNEEMRLKKLNKRIRVSTVMPFAADTPIWQHAGNYTGRVPRMIMMDAAQPVADAIVWASVHPKEELPVGWKAQGAVSAHNIFPDLTEVVAANIYHDTTMRDAPPGAPPNSGNVHRPEEEGRGVSGGNRERIRAEDRAREAAEPR</sequence>
<evidence type="ECO:0000313" key="6">
    <source>
        <dbReference type="Proteomes" id="UP000218151"/>
    </source>
</evidence>
<gene>
    <name evidence="5" type="ORF">CKY28_09635</name>
</gene>
<dbReference type="Proteomes" id="UP000218151">
    <property type="component" value="Unassembled WGS sequence"/>
</dbReference>
<dbReference type="Pfam" id="PF00106">
    <property type="entry name" value="adh_short"/>
    <property type="match status" value="1"/>
</dbReference>
<organism evidence="5 6">
    <name type="scientific">Sphingomonas lenta</name>
    <dbReference type="NCBI Taxonomy" id="1141887"/>
    <lineage>
        <taxon>Bacteria</taxon>
        <taxon>Pseudomonadati</taxon>
        <taxon>Pseudomonadota</taxon>
        <taxon>Alphaproteobacteria</taxon>
        <taxon>Sphingomonadales</taxon>
        <taxon>Sphingomonadaceae</taxon>
        <taxon>Sphingomonas</taxon>
    </lineage>
</organism>
<keyword evidence="2" id="KW-0560">Oxidoreductase</keyword>
<evidence type="ECO:0008006" key="7">
    <source>
        <dbReference type="Google" id="ProtNLM"/>
    </source>
</evidence>
<dbReference type="InterPro" id="IPR036291">
    <property type="entry name" value="NAD(P)-bd_dom_sf"/>
</dbReference>
<evidence type="ECO:0000256" key="4">
    <source>
        <dbReference type="SAM" id="MobiDB-lite"/>
    </source>
</evidence>
<dbReference type="Gene3D" id="3.40.50.720">
    <property type="entry name" value="NAD(P)-binding Rossmann-like Domain"/>
    <property type="match status" value="1"/>
</dbReference>
<keyword evidence="6" id="KW-1185">Reference proteome</keyword>
<proteinExistence type="inferred from homology"/>